<evidence type="ECO:0000313" key="2">
    <source>
        <dbReference type="EMBL" id="MFK4753833.1"/>
    </source>
</evidence>
<comment type="caution">
    <text evidence="2">The sequence shown here is derived from an EMBL/GenBank/DDBJ whole genome shotgun (WGS) entry which is preliminary data.</text>
</comment>
<dbReference type="Proteomes" id="UP001620597">
    <property type="component" value="Unassembled WGS sequence"/>
</dbReference>
<sequence length="71" mass="7897">MLHGALKSSGRYRNASEAVRAGLRLLEEQEAKYQTKLEALRHALKEGKESRESQLSHEELIGQAKAGLHDA</sequence>
<feature type="region of interest" description="Disordered" evidence="1">
    <location>
        <begin position="45"/>
        <end position="71"/>
    </location>
</feature>
<dbReference type="RefSeq" id="WP_416206825.1">
    <property type="nucleotide sequence ID" value="NZ_JBBKTX010000021.1"/>
</dbReference>
<dbReference type="PANTHER" id="PTHR36582">
    <property type="entry name" value="ANTITOXIN PARD"/>
    <property type="match status" value="1"/>
</dbReference>
<dbReference type="InterPro" id="IPR038296">
    <property type="entry name" value="ParD_sf"/>
</dbReference>
<keyword evidence="3" id="KW-1185">Reference proteome</keyword>
<evidence type="ECO:0000313" key="3">
    <source>
        <dbReference type="Proteomes" id="UP001620597"/>
    </source>
</evidence>
<feature type="compositionally biased region" description="Basic and acidic residues" evidence="1">
    <location>
        <begin position="45"/>
        <end position="60"/>
    </location>
</feature>
<dbReference type="Pfam" id="PF03693">
    <property type="entry name" value="ParD_antitoxin"/>
    <property type="match status" value="1"/>
</dbReference>
<reference evidence="2 3" key="1">
    <citation type="submission" date="2024-03" db="EMBL/GenBank/DDBJ databases">
        <title>High-quality draft genome sequence of Oceanobacter sp. wDCs-4.</title>
        <authorList>
            <person name="Dong C."/>
        </authorList>
    </citation>
    <scope>NUCLEOTIDE SEQUENCE [LARGE SCALE GENOMIC DNA]</scope>
    <source>
        <strain evidence="3">wDCs-4</strain>
    </source>
</reference>
<gene>
    <name evidence="2" type="ORF">WG929_15575</name>
</gene>
<dbReference type="NCBIfam" id="TIGR02606">
    <property type="entry name" value="antidote_CC2985"/>
    <property type="match status" value="1"/>
</dbReference>
<dbReference type="EMBL" id="JBBKTX010000021">
    <property type="protein sequence ID" value="MFK4753833.1"/>
    <property type="molecule type" value="Genomic_DNA"/>
</dbReference>
<dbReference type="InterPro" id="IPR022789">
    <property type="entry name" value="ParD"/>
</dbReference>
<organism evidence="2 3">
    <name type="scientific">Oceanobacter antarcticus</name>
    <dbReference type="NCBI Taxonomy" id="3133425"/>
    <lineage>
        <taxon>Bacteria</taxon>
        <taxon>Pseudomonadati</taxon>
        <taxon>Pseudomonadota</taxon>
        <taxon>Gammaproteobacteria</taxon>
        <taxon>Oceanospirillales</taxon>
        <taxon>Oceanospirillaceae</taxon>
        <taxon>Oceanobacter</taxon>
    </lineage>
</organism>
<dbReference type="Gene3D" id="6.10.10.120">
    <property type="entry name" value="Antitoxin ParD1-like"/>
    <property type="match status" value="1"/>
</dbReference>
<accession>A0ABW8NLJ3</accession>
<proteinExistence type="predicted"/>
<dbReference type="PANTHER" id="PTHR36582:SF2">
    <property type="entry name" value="ANTITOXIN PARD"/>
    <property type="match status" value="1"/>
</dbReference>
<name>A0ABW8NLJ3_9GAMM</name>
<evidence type="ECO:0000256" key="1">
    <source>
        <dbReference type="SAM" id="MobiDB-lite"/>
    </source>
</evidence>
<protein>
    <submittedName>
        <fullName evidence="2">Type II toxin-antitoxin system ParD family antitoxin</fullName>
    </submittedName>
</protein>